<sequence>MCVFSCSFFFIYLSFISFNIPLSLDIQTDPPSFINPPPVLYSVKEKKTTNEVNNIDGLLIEVCNDDDDDDDCVMSYSLMKVQYSNKHKQTNKRNYAQTFLFCFS</sequence>
<evidence type="ECO:0000313" key="3">
    <source>
        <dbReference type="Proteomes" id="UP000277204"/>
    </source>
</evidence>
<feature type="chain" id="PRO_5017923928" evidence="1">
    <location>
        <begin position="26"/>
        <end position="104"/>
    </location>
</feature>
<reference evidence="2 3" key="1">
    <citation type="submission" date="2018-11" db="EMBL/GenBank/DDBJ databases">
        <authorList>
            <consortium name="Pathogen Informatics"/>
        </authorList>
    </citation>
    <scope>NUCLEOTIDE SEQUENCE [LARGE SCALE GENOMIC DNA]</scope>
    <source>
        <strain evidence="2 3">Zambia</strain>
    </source>
</reference>
<dbReference type="EMBL" id="UZAI01005993">
    <property type="protein sequence ID" value="VDO93135.1"/>
    <property type="molecule type" value="Genomic_DNA"/>
</dbReference>
<evidence type="ECO:0000313" key="2">
    <source>
        <dbReference type="EMBL" id="VDO93135.1"/>
    </source>
</evidence>
<protein>
    <submittedName>
        <fullName evidence="2">Uncharacterized protein</fullName>
    </submittedName>
</protein>
<dbReference type="Proteomes" id="UP000277204">
    <property type="component" value="Unassembled WGS sequence"/>
</dbReference>
<proteinExistence type="predicted"/>
<organism evidence="2 3">
    <name type="scientific">Schistosoma margrebowiei</name>
    <dbReference type="NCBI Taxonomy" id="48269"/>
    <lineage>
        <taxon>Eukaryota</taxon>
        <taxon>Metazoa</taxon>
        <taxon>Spiralia</taxon>
        <taxon>Lophotrochozoa</taxon>
        <taxon>Platyhelminthes</taxon>
        <taxon>Trematoda</taxon>
        <taxon>Digenea</taxon>
        <taxon>Strigeidida</taxon>
        <taxon>Schistosomatoidea</taxon>
        <taxon>Schistosomatidae</taxon>
        <taxon>Schistosoma</taxon>
    </lineage>
</organism>
<dbReference type="AlphaFoldDB" id="A0A3P8DA06"/>
<keyword evidence="1" id="KW-0732">Signal</keyword>
<keyword evidence="3" id="KW-1185">Reference proteome</keyword>
<evidence type="ECO:0000256" key="1">
    <source>
        <dbReference type="SAM" id="SignalP"/>
    </source>
</evidence>
<feature type="signal peptide" evidence="1">
    <location>
        <begin position="1"/>
        <end position="25"/>
    </location>
</feature>
<name>A0A3P8DA06_9TREM</name>
<gene>
    <name evidence="2" type="ORF">SMRZ_LOCUS11027</name>
</gene>
<accession>A0A3P8DA06</accession>